<evidence type="ECO:0000313" key="2">
    <source>
        <dbReference type="EMBL" id="KIV90737.1"/>
    </source>
</evidence>
<feature type="compositionally biased region" description="Polar residues" evidence="1">
    <location>
        <begin position="341"/>
        <end position="353"/>
    </location>
</feature>
<evidence type="ECO:0000313" key="3">
    <source>
        <dbReference type="Proteomes" id="UP000054302"/>
    </source>
</evidence>
<reference evidence="2 3" key="1">
    <citation type="submission" date="2015-01" db="EMBL/GenBank/DDBJ databases">
        <title>The Genome Sequence of Exophiala mesophila CBS40295.</title>
        <authorList>
            <consortium name="The Broad Institute Genomics Platform"/>
            <person name="Cuomo C."/>
            <person name="de Hoog S."/>
            <person name="Gorbushina A."/>
            <person name="Stielow B."/>
            <person name="Teixiera M."/>
            <person name="Abouelleil A."/>
            <person name="Chapman S.B."/>
            <person name="Priest M."/>
            <person name="Young S.K."/>
            <person name="Wortman J."/>
            <person name="Nusbaum C."/>
            <person name="Birren B."/>
        </authorList>
    </citation>
    <scope>NUCLEOTIDE SEQUENCE [LARGE SCALE GENOMIC DNA]</scope>
    <source>
        <strain evidence="2 3">CBS 40295</strain>
    </source>
</reference>
<feature type="compositionally biased region" description="Basic and acidic residues" evidence="1">
    <location>
        <begin position="73"/>
        <end position="100"/>
    </location>
</feature>
<gene>
    <name evidence="2" type="ORF">PV10_05362</name>
</gene>
<sequence>MKASNTTSSSEENYGALPSSYRRLRKSRSMHPSRSIRQIPFLKASKSLSRLSPRRGWRLAPSPAIPDLQATRYKTDLDRPDSTARRSFREKYPDTDGEKQWRYTTRSNIPVQPGDVISERSSSGAVKSSLRSFSATIRSRVKRFLSFTHLHQTHQTQLAEQHLDAFDVVANNLDARTIVDESDNKSFSDEQYDTVPHIVPPVASRDSLVSNSQSRVTSWTNSSVTSLGLRSASAQKHRLSVIKEDGGPHQPSSSAGRHIGGVVCVKSSRQTKTSASPILPQVDSQRIYSALIKRISEEEAELERTRAAVEAIDSVKTPIQLDELPISRSDPTIRMVQSDSMLSSLVSPAQSPSNDDDTCHRNDGNSHAVSTGDTQAVRGSEKPKYTMDAQFTFFPSSPERRSTAPSPFRKLMSEKDDNNQCQDTSWSNRLASYPSIAEPGSDRSIYSTPSLNDISMASAANGSLPVHQSAVVASEPPSAERRSGQEEDQIGETPPVSTPGRLHFVSPTAVSTCTTPSPSLQHRFVARLSRPFNMDVPTQNRPFDSMYLGKRTPGHADTLGNSRLSVAPRKSKSYGALQCDEAGHFGDVQSSGHSTGLSSRTRAASKVMGILGSNRIVSNFLKSRRERYGGATEANNATDESPRFL</sequence>
<protein>
    <submittedName>
        <fullName evidence="2">Uncharacterized protein</fullName>
    </submittedName>
</protein>
<dbReference type="HOGENOM" id="CLU_424537_0_0_1"/>
<dbReference type="RefSeq" id="XP_016222311.1">
    <property type="nucleotide sequence ID" value="XM_016370018.1"/>
</dbReference>
<feature type="compositionally biased region" description="Polar residues" evidence="1">
    <location>
        <begin position="365"/>
        <end position="374"/>
    </location>
</feature>
<dbReference type="EMBL" id="KN847523">
    <property type="protein sequence ID" value="KIV90737.1"/>
    <property type="molecule type" value="Genomic_DNA"/>
</dbReference>
<accession>A0A0D1Z7E8</accession>
<dbReference type="GeneID" id="27323207"/>
<feature type="compositionally biased region" description="Polar residues" evidence="1">
    <location>
        <begin position="1"/>
        <end position="12"/>
    </location>
</feature>
<dbReference type="VEuPathDB" id="FungiDB:PV10_05362"/>
<feature type="region of interest" description="Disordered" evidence="1">
    <location>
        <begin position="341"/>
        <end position="444"/>
    </location>
</feature>
<feature type="region of interest" description="Disordered" evidence="1">
    <location>
        <begin position="68"/>
        <end position="100"/>
    </location>
</feature>
<dbReference type="Proteomes" id="UP000054302">
    <property type="component" value="Unassembled WGS sequence"/>
</dbReference>
<keyword evidence="3" id="KW-1185">Reference proteome</keyword>
<feature type="region of interest" description="Disordered" evidence="1">
    <location>
        <begin position="467"/>
        <end position="503"/>
    </location>
</feature>
<proteinExistence type="predicted"/>
<feature type="compositionally biased region" description="Basic residues" evidence="1">
    <location>
        <begin position="22"/>
        <end position="31"/>
    </location>
</feature>
<dbReference type="OrthoDB" id="9975114at2759"/>
<dbReference type="AlphaFoldDB" id="A0A0D1Z7E8"/>
<feature type="compositionally biased region" description="Polar residues" evidence="1">
    <location>
        <begin position="419"/>
        <end position="430"/>
    </location>
</feature>
<organism evidence="2 3">
    <name type="scientific">Exophiala mesophila</name>
    <name type="common">Black yeast-like fungus</name>
    <dbReference type="NCBI Taxonomy" id="212818"/>
    <lineage>
        <taxon>Eukaryota</taxon>
        <taxon>Fungi</taxon>
        <taxon>Dikarya</taxon>
        <taxon>Ascomycota</taxon>
        <taxon>Pezizomycotina</taxon>
        <taxon>Eurotiomycetes</taxon>
        <taxon>Chaetothyriomycetidae</taxon>
        <taxon>Chaetothyriales</taxon>
        <taxon>Herpotrichiellaceae</taxon>
        <taxon>Exophiala</taxon>
    </lineage>
</organism>
<dbReference type="STRING" id="212818.A0A0D1Z7E8"/>
<feature type="region of interest" description="Disordered" evidence="1">
    <location>
        <begin position="1"/>
        <end position="38"/>
    </location>
</feature>
<name>A0A0D1Z7E8_EXOME</name>
<evidence type="ECO:0000256" key="1">
    <source>
        <dbReference type="SAM" id="MobiDB-lite"/>
    </source>
</evidence>